<protein>
    <submittedName>
        <fullName evidence="2">Uncharacterized protein</fullName>
    </submittedName>
</protein>
<dbReference type="EMBL" id="JBHSWE010000001">
    <property type="protein sequence ID" value="MFC6671623.1"/>
    <property type="molecule type" value="Genomic_DNA"/>
</dbReference>
<dbReference type="Proteomes" id="UP001596422">
    <property type="component" value="Unassembled WGS sequence"/>
</dbReference>
<evidence type="ECO:0000313" key="3">
    <source>
        <dbReference type="Proteomes" id="UP001596422"/>
    </source>
</evidence>
<evidence type="ECO:0000256" key="1">
    <source>
        <dbReference type="SAM" id="MobiDB-lite"/>
    </source>
</evidence>
<dbReference type="RefSeq" id="WP_379910122.1">
    <property type="nucleotide sequence ID" value="NZ_JBHSWE010000001.1"/>
</dbReference>
<feature type="region of interest" description="Disordered" evidence="1">
    <location>
        <begin position="26"/>
        <end position="72"/>
    </location>
</feature>
<sequence>MGFALRATWLLLRGRSDELNIEFHPRGVSEEVKEELEDFEQRSHSEGEDSNSQAQRSEDRDGNQIAAGGIAK</sequence>
<accession>A0ABW2A299</accession>
<keyword evidence="3" id="KW-1185">Reference proteome</keyword>
<comment type="caution">
    <text evidence="2">The sequence shown here is derived from an EMBL/GenBank/DDBJ whole genome shotgun (WGS) entry which is preliminary data.</text>
</comment>
<evidence type="ECO:0000313" key="2">
    <source>
        <dbReference type="EMBL" id="MFC6671623.1"/>
    </source>
</evidence>
<organism evidence="2 3">
    <name type="scientific">Marinobacterium aestuariivivens</name>
    <dbReference type="NCBI Taxonomy" id="1698799"/>
    <lineage>
        <taxon>Bacteria</taxon>
        <taxon>Pseudomonadati</taxon>
        <taxon>Pseudomonadota</taxon>
        <taxon>Gammaproteobacteria</taxon>
        <taxon>Oceanospirillales</taxon>
        <taxon>Oceanospirillaceae</taxon>
        <taxon>Marinobacterium</taxon>
    </lineage>
</organism>
<proteinExistence type="predicted"/>
<reference evidence="3" key="1">
    <citation type="journal article" date="2019" name="Int. J. Syst. Evol. Microbiol.">
        <title>The Global Catalogue of Microorganisms (GCM) 10K type strain sequencing project: providing services to taxonomists for standard genome sequencing and annotation.</title>
        <authorList>
            <consortium name="The Broad Institute Genomics Platform"/>
            <consortium name="The Broad Institute Genome Sequencing Center for Infectious Disease"/>
            <person name="Wu L."/>
            <person name="Ma J."/>
        </authorList>
    </citation>
    <scope>NUCLEOTIDE SEQUENCE [LARGE SCALE GENOMIC DNA]</scope>
    <source>
        <strain evidence="3">NBRC 111756</strain>
    </source>
</reference>
<name>A0ABW2A299_9GAMM</name>
<gene>
    <name evidence="2" type="ORF">ACFQDL_17270</name>
</gene>